<dbReference type="PANTHER" id="PTHR47642:SF5">
    <property type="entry name" value="ATP-DEPENDENT DNA HELICASE"/>
    <property type="match status" value="1"/>
</dbReference>
<keyword evidence="1" id="KW-0547">Nucleotide-binding</keyword>
<evidence type="ECO:0000256" key="8">
    <source>
        <dbReference type="ARBA" id="ARBA00023235"/>
    </source>
</evidence>
<name>A0A2H0DZ03_9BACT</name>
<evidence type="ECO:0000256" key="2">
    <source>
        <dbReference type="ARBA" id="ARBA00022763"/>
    </source>
</evidence>
<gene>
    <name evidence="12" type="ORF">COW81_02085</name>
</gene>
<reference evidence="12 13" key="1">
    <citation type="submission" date="2017-09" db="EMBL/GenBank/DDBJ databases">
        <title>Depth-based differentiation of microbial function through sediment-hosted aquifers and enrichment of novel symbionts in the deep terrestrial subsurface.</title>
        <authorList>
            <person name="Probst A.J."/>
            <person name="Ladd B."/>
            <person name="Jarett J.K."/>
            <person name="Geller-Mcgrath D.E."/>
            <person name="Sieber C.M."/>
            <person name="Emerson J.B."/>
            <person name="Anantharaman K."/>
            <person name="Thomas B.C."/>
            <person name="Malmstrom R."/>
            <person name="Stieglmeier M."/>
            <person name="Klingl A."/>
            <person name="Woyke T."/>
            <person name="Ryan C.M."/>
            <person name="Banfield J.F."/>
        </authorList>
    </citation>
    <scope>NUCLEOTIDE SEQUENCE [LARGE SCALE GENOMIC DNA]</scope>
    <source>
        <strain evidence="12">CG22_combo_CG10-13_8_21_14_all_36_13</strain>
    </source>
</reference>
<dbReference type="SUPFAM" id="SSF52540">
    <property type="entry name" value="P-loop containing nucleoside triphosphate hydrolases"/>
    <property type="match status" value="2"/>
</dbReference>
<evidence type="ECO:0000259" key="10">
    <source>
        <dbReference type="Pfam" id="PF14493"/>
    </source>
</evidence>
<dbReference type="PANTHER" id="PTHR47642">
    <property type="entry name" value="ATP-DEPENDENT DNA HELICASE"/>
    <property type="match status" value="1"/>
</dbReference>
<dbReference type="CDD" id="cd18037">
    <property type="entry name" value="DEXSc_Pif1_like"/>
    <property type="match status" value="1"/>
</dbReference>
<keyword evidence="7" id="KW-0234">DNA repair</keyword>
<dbReference type="Pfam" id="PF14493">
    <property type="entry name" value="HTH_40"/>
    <property type="match status" value="1"/>
</dbReference>
<feature type="domain" description="Helicase Helix-turn-helix" evidence="10">
    <location>
        <begin position="465"/>
        <end position="560"/>
    </location>
</feature>
<dbReference type="Gene3D" id="3.40.50.300">
    <property type="entry name" value="P-loop containing nucleotide triphosphate hydrolases"/>
    <property type="match status" value="1"/>
</dbReference>
<dbReference type="GO" id="GO:0000723">
    <property type="term" value="P:telomere maintenance"/>
    <property type="evidence" value="ECO:0007669"/>
    <property type="project" value="InterPro"/>
</dbReference>
<dbReference type="Pfam" id="PF21530">
    <property type="entry name" value="Pif1_2B_dom"/>
    <property type="match status" value="1"/>
</dbReference>
<dbReference type="AlphaFoldDB" id="A0A2H0DZ03"/>
<evidence type="ECO:0000256" key="5">
    <source>
        <dbReference type="ARBA" id="ARBA00022840"/>
    </source>
</evidence>
<dbReference type="Gene3D" id="1.10.10.1390">
    <property type="entry name" value="ATP-dependent DNA helicase RecQ"/>
    <property type="match status" value="1"/>
</dbReference>
<evidence type="ECO:0000256" key="4">
    <source>
        <dbReference type="ARBA" id="ARBA00022806"/>
    </source>
</evidence>
<dbReference type="EMBL" id="PCTT01000026">
    <property type="protein sequence ID" value="PIP87098.1"/>
    <property type="molecule type" value="Genomic_DNA"/>
</dbReference>
<evidence type="ECO:0000313" key="12">
    <source>
        <dbReference type="EMBL" id="PIP87098.1"/>
    </source>
</evidence>
<feature type="domain" description="DNA helicase Pif1-like DEAD-box helicase" evidence="9">
    <location>
        <begin position="12"/>
        <end position="213"/>
    </location>
</feature>
<keyword evidence="3" id="KW-0378">Hydrolase</keyword>
<dbReference type="InterPro" id="IPR051055">
    <property type="entry name" value="PIF1_helicase"/>
</dbReference>
<dbReference type="Pfam" id="PF05970">
    <property type="entry name" value="PIF1"/>
    <property type="match status" value="1"/>
</dbReference>
<keyword evidence="2" id="KW-0227">DNA damage</keyword>
<evidence type="ECO:0000256" key="6">
    <source>
        <dbReference type="ARBA" id="ARBA00023125"/>
    </source>
</evidence>
<keyword evidence="5" id="KW-0067">ATP-binding</keyword>
<sequence>MIPQSEALKVLKMGHNVFLTGAAGSGKTYVLNEYINFLKDYGVEVAVTASTGIAATHLKGMTIHSWSGIGIKDHLTDYDLEMMEEKSYLWKRFEKTKVLIIDEISMLSASTLDTVDRVCKFFKRNELPFGGMQVIFSGDFFQLPPIEKRRPYQEQTIFLDSEEVSSTPFAFKSKAWANAKLHVCYLSEQFRQDDDVLMRLLSEIRDGEISEESTAILNERIVEEDYDEITKLHTHNINVDSFNDRQLQAINSREYVYSMTTKGKPALIEALKRGCLVPENLVLKKGALVMFVKNNPSEGYVNGTVGEVVDCDGAYPVVEDKYGKRYTASPQVWSIEEGSKVLVELAQVPLKLAWAVTIHKSQGMTLDKAVIDLSGSFVEGQGYVALSRVKRLEGLFLKGFNRMALSVHDEVRRMDIELRGLSDMIFKQIKKLKQKDFEKQHERFLKTIGASKVKVKDSKGQKLSTYQMTVELLKEEKSLEEIVKDRGLKSATILSHLEKLLEDGSITKEDILYLKPGDDEFDMIIEEVRQEAEKLEEIKLTPIFNALNGQYSFDQIRFALLFI</sequence>
<keyword evidence="6" id="KW-0238">DNA-binding</keyword>
<accession>A0A2H0DZ03</accession>
<protein>
    <submittedName>
        <fullName evidence="12">Helicase</fullName>
    </submittedName>
</protein>
<dbReference type="InterPro" id="IPR027417">
    <property type="entry name" value="P-loop_NTPase"/>
</dbReference>
<dbReference type="Proteomes" id="UP000231143">
    <property type="component" value="Unassembled WGS sequence"/>
</dbReference>
<evidence type="ECO:0000256" key="1">
    <source>
        <dbReference type="ARBA" id="ARBA00022741"/>
    </source>
</evidence>
<keyword evidence="4 12" id="KW-0347">Helicase</keyword>
<organism evidence="12 13">
    <name type="scientific">Candidatus Campbellbacteria bacterium CG22_combo_CG10-13_8_21_14_all_36_13</name>
    <dbReference type="NCBI Taxonomy" id="1974529"/>
    <lineage>
        <taxon>Bacteria</taxon>
        <taxon>Candidatus Campbelliibacteriota</taxon>
    </lineage>
</organism>
<dbReference type="CDD" id="cd18809">
    <property type="entry name" value="SF1_C_RecD"/>
    <property type="match status" value="1"/>
</dbReference>
<keyword evidence="8" id="KW-0413">Isomerase</keyword>
<evidence type="ECO:0000259" key="9">
    <source>
        <dbReference type="Pfam" id="PF05970"/>
    </source>
</evidence>
<dbReference type="InterPro" id="IPR049163">
    <property type="entry name" value="Pif1-like_2B_dom"/>
</dbReference>
<dbReference type="GO" id="GO:0003678">
    <property type="term" value="F:DNA helicase activity"/>
    <property type="evidence" value="ECO:0007669"/>
    <property type="project" value="InterPro"/>
</dbReference>
<evidence type="ECO:0000256" key="3">
    <source>
        <dbReference type="ARBA" id="ARBA00022801"/>
    </source>
</evidence>
<evidence type="ECO:0000313" key="13">
    <source>
        <dbReference type="Proteomes" id="UP000231143"/>
    </source>
</evidence>
<evidence type="ECO:0000259" key="11">
    <source>
        <dbReference type="Pfam" id="PF21530"/>
    </source>
</evidence>
<evidence type="ECO:0000256" key="7">
    <source>
        <dbReference type="ARBA" id="ARBA00023204"/>
    </source>
</evidence>
<dbReference type="GO" id="GO:0006281">
    <property type="term" value="P:DNA repair"/>
    <property type="evidence" value="ECO:0007669"/>
    <property type="project" value="InterPro"/>
</dbReference>
<comment type="caution">
    <text evidence="12">The sequence shown here is derived from an EMBL/GenBank/DDBJ whole genome shotgun (WGS) entry which is preliminary data.</text>
</comment>
<dbReference type="InterPro" id="IPR029491">
    <property type="entry name" value="Helicase_HTH"/>
</dbReference>
<feature type="domain" description="DNA helicase Pif1-like 2B" evidence="11">
    <location>
        <begin position="268"/>
        <end position="309"/>
    </location>
</feature>
<dbReference type="InterPro" id="IPR010285">
    <property type="entry name" value="DNA_helicase_pif1-like_DEAD"/>
</dbReference>
<proteinExistence type="predicted"/>